<feature type="transmembrane region" description="Helical" evidence="8">
    <location>
        <begin position="342"/>
        <end position="367"/>
    </location>
</feature>
<accession>A0A401RSH4</accession>
<dbReference type="OrthoDB" id="408493at2759"/>
<feature type="region of interest" description="Disordered" evidence="7">
    <location>
        <begin position="1"/>
        <end position="26"/>
    </location>
</feature>
<protein>
    <recommendedName>
        <fullName evidence="11">UDP-sugar transporter protein SLC35A5</fullName>
    </recommendedName>
</protein>
<evidence type="ECO:0000313" key="10">
    <source>
        <dbReference type="Proteomes" id="UP000287033"/>
    </source>
</evidence>
<sequence>MRGRRKSRGSTRALRDDVTEGMRRSPSEPAIELSDAQVLKLEMISKSFASLCSRSLVYTLVLGALYIILGCSRILLMKLSANEDNEYDYLPATVNVCAETVKLVFCSILAIRVLIQEGQKCKSLGYSSCRSFLRFMKWSVPGFLYFVDNLITFYVLIYLQPAMAVLLSNFVIITTALLFRIVLKRRLSSVQWASLVILFLSIVALVAGSGVTQNVVAKHTFNHTMHFNASNSCIPFVSSRDKYSQHQLEVNSTLILLPALKWNISSLKSFNLGFGHLFIIIQCFISSMANIYNEKMLKEGDQLTESIFIQNSKLYLFGVIFNSLLLLLRSKSRVHIQNCGFFYGHNMFSVALIFITAAFGLSVAFILKFKDNMFHVLTAQIITLIITAVSIFTFDFTPSLSFFLEVPVILLTIFIYNASRINDPAYMLQQERFKVINGELLERSSGDGEELERLTKPNTDSETDEDSF</sequence>
<comment type="subcellular location">
    <subcellularLocation>
        <location evidence="1">Golgi apparatus membrane</location>
        <topology evidence="1">Multi-pass membrane protein</topology>
    </subcellularLocation>
</comment>
<comment type="caution">
    <text evidence="9">The sequence shown here is derived from an EMBL/GenBank/DDBJ whole genome shotgun (WGS) entry which is preliminary data.</text>
</comment>
<feature type="compositionally biased region" description="Basic and acidic residues" evidence="7">
    <location>
        <begin position="13"/>
        <end position="26"/>
    </location>
</feature>
<dbReference type="SUPFAM" id="SSF103481">
    <property type="entry name" value="Multidrug resistance efflux transporter EmrE"/>
    <property type="match status" value="1"/>
</dbReference>
<dbReference type="Proteomes" id="UP000287033">
    <property type="component" value="Unassembled WGS sequence"/>
</dbReference>
<dbReference type="OMA" id="SCLKWAV"/>
<comment type="similarity">
    <text evidence="2">Belongs to the nucleotide-sugar transporter family. SLC35A subfamily.</text>
</comment>
<feature type="transmembrane region" description="Helical" evidence="8">
    <location>
        <begin position="272"/>
        <end position="293"/>
    </location>
</feature>
<feature type="transmembrane region" description="Helical" evidence="8">
    <location>
        <begin position="400"/>
        <end position="418"/>
    </location>
</feature>
<evidence type="ECO:0008006" key="11">
    <source>
        <dbReference type="Google" id="ProtNLM"/>
    </source>
</evidence>
<reference evidence="9 10" key="1">
    <citation type="journal article" date="2018" name="Nat. Ecol. Evol.">
        <title>Shark genomes provide insights into elasmobranch evolution and the origin of vertebrates.</title>
        <authorList>
            <person name="Hara Y"/>
            <person name="Yamaguchi K"/>
            <person name="Onimaru K"/>
            <person name="Kadota M"/>
            <person name="Koyanagi M"/>
            <person name="Keeley SD"/>
            <person name="Tatsumi K"/>
            <person name="Tanaka K"/>
            <person name="Motone F"/>
            <person name="Kageyama Y"/>
            <person name="Nozu R"/>
            <person name="Adachi N"/>
            <person name="Nishimura O"/>
            <person name="Nakagawa R"/>
            <person name="Tanegashima C"/>
            <person name="Kiyatake I"/>
            <person name="Matsumoto R"/>
            <person name="Murakumo K"/>
            <person name="Nishida K"/>
            <person name="Terakita A"/>
            <person name="Kuratani S"/>
            <person name="Sato K"/>
            <person name="Hyodo S Kuraku.S."/>
        </authorList>
    </citation>
    <scope>NUCLEOTIDE SEQUENCE [LARGE SCALE GENOMIC DNA]</scope>
</reference>
<dbReference type="InterPro" id="IPR007271">
    <property type="entry name" value="Nuc_sug_transpt"/>
</dbReference>
<proteinExistence type="inferred from homology"/>
<evidence type="ECO:0000256" key="5">
    <source>
        <dbReference type="ARBA" id="ARBA00022989"/>
    </source>
</evidence>
<keyword evidence="4 8" id="KW-0812">Transmembrane</keyword>
<gene>
    <name evidence="9" type="ORF">chiPu_0019554</name>
</gene>
<name>A0A401RSH4_CHIPU</name>
<keyword evidence="3" id="KW-0762">Sugar transport</keyword>
<feature type="transmembrane region" description="Helical" evidence="8">
    <location>
        <begin position="163"/>
        <end position="183"/>
    </location>
</feature>
<evidence type="ECO:0000313" key="9">
    <source>
        <dbReference type="EMBL" id="GCC21087.1"/>
    </source>
</evidence>
<dbReference type="Pfam" id="PF04142">
    <property type="entry name" value="Nuc_sug_transp"/>
    <property type="match status" value="1"/>
</dbReference>
<organism evidence="9 10">
    <name type="scientific">Chiloscyllium punctatum</name>
    <name type="common">Brownbanded bambooshark</name>
    <name type="synonym">Hemiscyllium punctatum</name>
    <dbReference type="NCBI Taxonomy" id="137246"/>
    <lineage>
        <taxon>Eukaryota</taxon>
        <taxon>Metazoa</taxon>
        <taxon>Chordata</taxon>
        <taxon>Craniata</taxon>
        <taxon>Vertebrata</taxon>
        <taxon>Chondrichthyes</taxon>
        <taxon>Elasmobranchii</taxon>
        <taxon>Galeomorphii</taxon>
        <taxon>Galeoidea</taxon>
        <taxon>Orectolobiformes</taxon>
        <taxon>Hemiscylliidae</taxon>
        <taxon>Chiloscyllium</taxon>
    </lineage>
</organism>
<feature type="transmembrane region" description="Helical" evidence="8">
    <location>
        <begin position="56"/>
        <end position="77"/>
    </location>
</feature>
<keyword evidence="6 8" id="KW-0472">Membrane</keyword>
<feature type="transmembrane region" description="Helical" evidence="8">
    <location>
        <begin position="195"/>
        <end position="216"/>
    </location>
</feature>
<keyword evidence="10" id="KW-1185">Reference proteome</keyword>
<evidence type="ECO:0000256" key="8">
    <source>
        <dbReference type="SAM" id="Phobius"/>
    </source>
</evidence>
<evidence type="ECO:0000256" key="7">
    <source>
        <dbReference type="SAM" id="MobiDB-lite"/>
    </source>
</evidence>
<dbReference type="PIRSF" id="PIRSF005799">
    <property type="entry name" value="UDP-gal_transpt"/>
    <property type="match status" value="1"/>
</dbReference>
<feature type="compositionally biased region" description="Basic and acidic residues" evidence="7">
    <location>
        <begin position="444"/>
        <end position="455"/>
    </location>
</feature>
<dbReference type="EMBL" id="BEZZ01002052">
    <property type="protein sequence ID" value="GCC21087.1"/>
    <property type="molecule type" value="Genomic_DNA"/>
</dbReference>
<dbReference type="AlphaFoldDB" id="A0A401RSH4"/>
<evidence type="ECO:0000256" key="4">
    <source>
        <dbReference type="ARBA" id="ARBA00022692"/>
    </source>
</evidence>
<feature type="transmembrane region" description="Helical" evidence="8">
    <location>
        <begin position="314"/>
        <end position="330"/>
    </location>
</feature>
<dbReference type="InterPro" id="IPR037185">
    <property type="entry name" value="EmrE-like"/>
</dbReference>
<feature type="transmembrane region" description="Helical" evidence="8">
    <location>
        <begin position="89"/>
        <end position="115"/>
    </location>
</feature>
<feature type="transmembrane region" description="Helical" evidence="8">
    <location>
        <begin position="135"/>
        <end position="157"/>
    </location>
</feature>
<keyword evidence="3" id="KW-0813">Transport</keyword>
<evidence type="ECO:0000256" key="3">
    <source>
        <dbReference type="ARBA" id="ARBA00022597"/>
    </source>
</evidence>
<evidence type="ECO:0000256" key="2">
    <source>
        <dbReference type="ARBA" id="ARBA00009976"/>
    </source>
</evidence>
<feature type="transmembrane region" description="Helical" evidence="8">
    <location>
        <begin position="374"/>
        <end position="394"/>
    </location>
</feature>
<keyword evidence="5 8" id="KW-1133">Transmembrane helix</keyword>
<evidence type="ECO:0000256" key="1">
    <source>
        <dbReference type="ARBA" id="ARBA00004653"/>
    </source>
</evidence>
<feature type="region of interest" description="Disordered" evidence="7">
    <location>
        <begin position="444"/>
        <end position="468"/>
    </location>
</feature>
<evidence type="ECO:0000256" key="6">
    <source>
        <dbReference type="ARBA" id="ARBA00023136"/>
    </source>
</evidence>
<dbReference type="STRING" id="137246.A0A401RSH4"/>
<dbReference type="GO" id="GO:0000139">
    <property type="term" value="C:Golgi membrane"/>
    <property type="evidence" value="ECO:0007669"/>
    <property type="project" value="UniProtKB-SubCell"/>
</dbReference>
<dbReference type="PANTHER" id="PTHR10231">
    <property type="entry name" value="NUCLEOTIDE-SUGAR TRANSMEMBRANE TRANSPORTER"/>
    <property type="match status" value="1"/>
</dbReference>
<dbReference type="GO" id="GO:0015165">
    <property type="term" value="F:pyrimidine nucleotide-sugar transmembrane transporter activity"/>
    <property type="evidence" value="ECO:0007669"/>
    <property type="project" value="InterPro"/>
</dbReference>